<dbReference type="Proteomes" id="UP000531231">
    <property type="component" value="Unassembled WGS sequence"/>
</dbReference>
<sequence>MDRLPDPDLKIEPRLAGRITPASRVLFMAQ</sequence>
<protein>
    <submittedName>
        <fullName evidence="1">Uncharacterized protein</fullName>
    </submittedName>
</protein>
<gene>
    <name evidence="1" type="ORF">HNQ68_000317</name>
</gene>
<proteinExistence type="predicted"/>
<reference evidence="1 2" key="1">
    <citation type="submission" date="2020-08" db="EMBL/GenBank/DDBJ databases">
        <title>Genomic Encyclopedia of Type Strains, Phase IV (KMG-IV): sequencing the most valuable type-strain genomes for metagenomic binning, comparative biology and taxonomic classification.</title>
        <authorList>
            <person name="Goeker M."/>
        </authorList>
    </citation>
    <scope>NUCLEOTIDE SEQUENCE [LARGE SCALE GENOMIC DNA]</scope>
    <source>
        <strain evidence="1 2">DSM 25620</strain>
    </source>
</reference>
<accession>A0A7W8ELV0</accession>
<name>A0A7W8ELV0_9HYPH</name>
<dbReference type="EMBL" id="JACHIL010000001">
    <property type="protein sequence ID" value="MBB5089805.1"/>
    <property type="molecule type" value="Genomic_DNA"/>
</dbReference>
<evidence type="ECO:0000313" key="2">
    <source>
        <dbReference type="Proteomes" id="UP000531231"/>
    </source>
</evidence>
<dbReference type="AlphaFoldDB" id="A0A7W8ELV0"/>
<comment type="caution">
    <text evidence="1">The sequence shown here is derived from an EMBL/GenBank/DDBJ whole genome shotgun (WGS) entry which is preliminary data.</text>
</comment>
<organism evidence="1 2">
    <name type="scientific">Pseudochrobactrum saccharolyticum</name>
    <dbReference type="NCBI Taxonomy" id="354352"/>
    <lineage>
        <taxon>Bacteria</taxon>
        <taxon>Pseudomonadati</taxon>
        <taxon>Pseudomonadota</taxon>
        <taxon>Alphaproteobacteria</taxon>
        <taxon>Hyphomicrobiales</taxon>
        <taxon>Brucellaceae</taxon>
        <taxon>Pseudochrobactrum</taxon>
    </lineage>
</organism>
<evidence type="ECO:0000313" key="1">
    <source>
        <dbReference type="EMBL" id="MBB5089805.1"/>
    </source>
</evidence>
<keyword evidence="2" id="KW-1185">Reference proteome</keyword>